<dbReference type="PROSITE" id="PS51257">
    <property type="entry name" value="PROKAR_LIPOPROTEIN"/>
    <property type="match status" value="1"/>
</dbReference>
<dbReference type="InterPro" id="IPR011706">
    <property type="entry name" value="Cu-oxidase_C"/>
</dbReference>
<protein>
    <submittedName>
        <fullName evidence="9">Copper oxidase</fullName>
    </submittedName>
</protein>
<dbReference type="GO" id="GO:0005507">
    <property type="term" value="F:copper ion binding"/>
    <property type="evidence" value="ECO:0007669"/>
    <property type="project" value="InterPro"/>
</dbReference>
<keyword evidence="2" id="KW-0479">Metal-binding</keyword>
<dbReference type="Pfam" id="PF00394">
    <property type="entry name" value="Cu-oxidase"/>
    <property type="match status" value="1"/>
</dbReference>
<evidence type="ECO:0000313" key="10">
    <source>
        <dbReference type="Proteomes" id="UP000272015"/>
    </source>
</evidence>
<dbReference type="SUPFAM" id="SSF49503">
    <property type="entry name" value="Cupredoxins"/>
    <property type="match status" value="3"/>
</dbReference>
<evidence type="ECO:0000256" key="2">
    <source>
        <dbReference type="ARBA" id="ARBA00022723"/>
    </source>
</evidence>
<dbReference type="Proteomes" id="UP000272015">
    <property type="component" value="Unassembled WGS sequence"/>
</dbReference>
<evidence type="ECO:0000313" key="9">
    <source>
        <dbReference type="EMBL" id="RJT84605.1"/>
    </source>
</evidence>
<feature type="chain" id="PRO_5017237988" evidence="5">
    <location>
        <begin position="36"/>
        <end position="534"/>
    </location>
</feature>
<dbReference type="InterPro" id="IPR008972">
    <property type="entry name" value="Cupredoxin"/>
</dbReference>
<organism evidence="9 10">
    <name type="scientific">Cryobacterium melibiosiphilum</name>
    <dbReference type="NCBI Taxonomy" id="995039"/>
    <lineage>
        <taxon>Bacteria</taxon>
        <taxon>Bacillati</taxon>
        <taxon>Actinomycetota</taxon>
        <taxon>Actinomycetes</taxon>
        <taxon>Micrococcales</taxon>
        <taxon>Microbacteriaceae</taxon>
        <taxon>Cryobacterium</taxon>
    </lineage>
</organism>
<dbReference type="PROSITE" id="PS00080">
    <property type="entry name" value="MULTICOPPER_OXIDASE2"/>
    <property type="match status" value="1"/>
</dbReference>
<keyword evidence="3" id="KW-0560">Oxidoreductase</keyword>
<dbReference type="CDD" id="cd13867">
    <property type="entry name" value="CuRO_2_CueO_FtsP"/>
    <property type="match status" value="1"/>
</dbReference>
<keyword evidence="5" id="KW-0732">Signal</keyword>
<feature type="region of interest" description="Disordered" evidence="4">
    <location>
        <begin position="496"/>
        <end position="534"/>
    </location>
</feature>
<name>A0A3A5M795_9MICO</name>
<dbReference type="InterPro" id="IPR002355">
    <property type="entry name" value="Cu_oxidase_Cu_BS"/>
</dbReference>
<dbReference type="InterPro" id="IPR045087">
    <property type="entry name" value="Cu-oxidase_fam"/>
</dbReference>
<dbReference type="InterPro" id="IPR001117">
    <property type="entry name" value="Cu-oxidase_2nd"/>
</dbReference>
<gene>
    <name evidence="9" type="ORF">D6T64_20800</name>
</gene>
<dbReference type="EMBL" id="QZVS01000097">
    <property type="protein sequence ID" value="RJT84605.1"/>
    <property type="molecule type" value="Genomic_DNA"/>
</dbReference>
<dbReference type="GO" id="GO:0016491">
    <property type="term" value="F:oxidoreductase activity"/>
    <property type="evidence" value="ECO:0007669"/>
    <property type="project" value="UniProtKB-KW"/>
</dbReference>
<feature type="signal peptide" evidence="5">
    <location>
        <begin position="1"/>
        <end position="35"/>
    </location>
</feature>
<dbReference type="InterPro" id="IPR011707">
    <property type="entry name" value="Cu-oxidase-like_N"/>
</dbReference>
<dbReference type="AlphaFoldDB" id="A0A3A5M795"/>
<evidence type="ECO:0000259" key="7">
    <source>
        <dbReference type="Pfam" id="PF07731"/>
    </source>
</evidence>
<dbReference type="PANTHER" id="PTHR48267:SF1">
    <property type="entry name" value="BILIRUBIN OXIDASE"/>
    <property type="match status" value="1"/>
</dbReference>
<proteinExistence type="inferred from homology"/>
<dbReference type="Pfam" id="PF07731">
    <property type="entry name" value="Cu-oxidase_2"/>
    <property type="match status" value="1"/>
</dbReference>
<evidence type="ECO:0000259" key="8">
    <source>
        <dbReference type="Pfam" id="PF07732"/>
    </source>
</evidence>
<accession>A0A3A5M795</accession>
<dbReference type="Pfam" id="PF07732">
    <property type="entry name" value="Cu-oxidase_3"/>
    <property type="match status" value="1"/>
</dbReference>
<evidence type="ECO:0000256" key="1">
    <source>
        <dbReference type="ARBA" id="ARBA00010609"/>
    </source>
</evidence>
<feature type="domain" description="Plastocyanin-like" evidence="6">
    <location>
        <begin position="252"/>
        <end position="310"/>
    </location>
</feature>
<dbReference type="PANTHER" id="PTHR48267">
    <property type="entry name" value="CUPREDOXIN SUPERFAMILY PROTEIN"/>
    <property type="match status" value="1"/>
</dbReference>
<sequence>MHPARTTRSRRPVATLVSAGLAGAVALALGLSACASDQGGGIINTVGAVDFSTPLAIPPLAESTIAANGDRVFDLTADESTTEFMPGVDTDTWGYNGSFLGPTLVAKQGENVQVNVTNDLDAVTTVHWHGMHLPAEMDGGPHSVIEPGALWQPEWTIDQPAATLWYHPHPHQESEGQVEKGLAGMFILQDDEEAALNLPRTYGVDDIPVIVQDRRFDSDGQFDIGTRGYIGAIGDEVLVNGTLGPYVDVTTDVVRLRLLNGSTARTYDFGFDDGREFDLIGTDGGLLDAPATMDGIRLSAGERAEVLVRVTPGETVTLRSNPPDLGTSASAAERNAGADTLDVLELRVADTLTSIGDTPTALVDLERLDADDATVDRSFTLNGTSINNRQMELSRIDETVEAGATEIWTVDNAMPLPHNFHVHGVQFQVLRIGTDQPPAELLGWKDTIYLEPGKRYELIMRFNAYTDADFPYMYHCHMLAHEDDGMMGQFVVVEPGERAGTPPTAHQAKEPEDTTAAGSGPRVLSSGHSSHGTD</sequence>
<evidence type="ECO:0000256" key="5">
    <source>
        <dbReference type="SAM" id="SignalP"/>
    </source>
</evidence>
<feature type="domain" description="Plastocyanin-like" evidence="8">
    <location>
        <begin position="79"/>
        <end position="192"/>
    </location>
</feature>
<dbReference type="OrthoDB" id="345021at2"/>
<dbReference type="CDD" id="cd04232">
    <property type="entry name" value="CuRO_1_CueO_FtsP"/>
    <property type="match status" value="1"/>
</dbReference>
<dbReference type="RefSeq" id="WP_119976599.1">
    <property type="nucleotide sequence ID" value="NZ_JBHSQA010000002.1"/>
</dbReference>
<comment type="similarity">
    <text evidence="1">Belongs to the multicopper oxidase family.</text>
</comment>
<evidence type="ECO:0000256" key="4">
    <source>
        <dbReference type="SAM" id="MobiDB-lite"/>
    </source>
</evidence>
<dbReference type="Gene3D" id="2.60.40.420">
    <property type="entry name" value="Cupredoxins - blue copper proteins"/>
    <property type="match status" value="3"/>
</dbReference>
<comment type="caution">
    <text evidence="9">The sequence shown here is derived from an EMBL/GenBank/DDBJ whole genome shotgun (WGS) entry which is preliminary data.</text>
</comment>
<reference evidence="9 10" key="1">
    <citation type="submission" date="2018-09" db="EMBL/GenBank/DDBJ databases">
        <title>Novel species of Cryobacterium.</title>
        <authorList>
            <person name="Liu Q."/>
            <person name="Xin Y.-H."/>
        </authorList>
    </citation>
    <scope>NUCLEOTIDE SEQUENCE [LARGE SCALE GENOMIC DNA]</scope>
    <source>
        <strain evidence="9 10">Hh39</strain>
    </source>
</reference>
<evidence type="ECO:0000259" key="6">
    <source>
        <dbReference type="Pfam" id="PF00394"/>
    </source>
</evidence>
<dbReference type="CDD" id="cd13890">
    <property type="entry name" value="CuRO_3_CueO_FtsP"/>
    <property type="match status" value="1"/>
</dbReference>
<evidence type="ECO:0000256" key="3">
    <source>
        <dbReference type="ARBA" id="ARBA00023002"/>
    </source>
</evidence>
<keyword evidence="10" id="KW-1185">Reference proteome</keyword>
<feature type="domain" description="Plastocyanin-like" evidence="7">
    <location>
        <begin position="379"/>
        <end position="493"/>
    </location>
</feature>